<dbReference type="PROSITE" id="PS50994">
    <property type="entry name" value="INTEGRASE"/>
    <property type="match status" value="1"/>
</dbReference>
<dbReference type="GO" id="GO:0003676">
    <property type="term" value="F:nucleic acid binding"/>
    <property type="evidence" value="ECO:0007669"/>
    <property type="project" value="InterPro"/>
</dbReference>
<dbReference type="InterPro" id="IPR057670">
    <property type="entry name" value="SH3_retrovirus"/>
</dbReference>
<dbReference type="InterPro" id="IPR029472">
    <property type="entry name" value="Copia-like_N"/>
</dbReference>
<dbReference type="InterPro" id="IPR036397">
    <property type="entry name" value="RNaseH_sf"/>
</dbReference>
<evidence type="ECO:0000313" key="4">
    <source>
        <dbReference type="Proteomes" id="UP000288805"/>
    </source>
</evidence>
<dbReference type="InterPro" id="IPR001584">
    <property type="entry name" value="Integrase_cat-core"/>
</dbReference>
<name>A0A438EN82_VITVI</name>
<organism evidence="3 4">
    <name type="scientific">Vitis vinifera</name>
    <name type="common">Grape</name>
    <dbReference type="NCBI Taxonomy" id="29760"/>
    <lineage>
        <taxon>Eukaryota</taxon>
        <taxon>Viridiplantae</taxon>
        <taxon>Streptophyta</taxon>
        <taxon>Embryophyta</taxon>
        <taxon>Tracheophyta</taxon>
        <taxon>Spermatophyta</taxon>
        <taxon>Magnoliopsida</taxon>
        <taxon>eudicotyledons</taxon>
        <taxon>Gunneridae</taxon>
        <taxon>Pentapetalae</taxon>
        <taxon>rosids</taxon>
        <taxon>Vitales</taxon>
        <taxon>Vitaceae</taxon>
        <taxon>Viteae</taxon>
        <taxon>Vitis</taxon>
    </lineage>
</organism>
<proteinExistence type="predicted"/>
<accession>A0A438EN82</accession>
<evidence type="ECO:0000256" key="1">
    <source>
        <dbReference type="SAM" id="MobiDB-lite"/>
    </source>
</evidence>
<feature type="compositionally biased region" description="Basic and acidic residues" evidence="1">
    <location>
        <begin position="744"/>
        <end position="754"/>
    </location>
</feature>
<comment type="caution">
    <text evidence="3">The sequence shown here is derived from an EMBL/GenBank/DDBJ whole genome shotgun (WGS) entry which is preliminary data.</text>
</comment>
<dbReference type="Gene3D" id="3.30.420.10">
    <property type="entry name" value="Ribonuclease H-like superfamily/Ribonuclease H"/>
    <property type="match status" value="1"/>
</dbReference>
<feature type="region of interest" description="Disordered" evidence="1">
    <location>
        <begin position="744"/>
        <end position="771"/>
    </location>
</feature>
<dbReference type="InterPro" id="IPR043502">
    <property type="entry name" value="DNA/RNA_pol_sf"/>
</dbReference>
<dbReference type="InterPro" id="IPR012337">
    <property type="entry name" value="RNaseH-like_sf"/>
</dbReference>
<dbReference type="Pfam" id="PF14244">
    <property type="entry name" value="Retrotran_gag_3"/>
    <property type="match status" value="1"/>
</dbReference>
<dbReference type="Pfam" id="PF25597">
    <property type="entry name" value="SH3_retrovirus"/>
    <property type="match status" value="1"/>
</dbReference>
<dbReference type="SUPFAM" id="SSF53098">
    <property type="entry name" value="Ribonuclease H-like"/>
    <property type="match status" value="1"/>
</dbReference>
<dbReference type="EMBL" id="QGNW01001231">
    <property type="protein sequence ID" value="RVW49196.1"/>
    <property type="molecule type" value="Genomic_DNA"/>
</dbReference>
<dbReference type="PANTHER" id="PTHR42648:SF22">
    <property type="entry name" value="REVERSE TRANSCRIPTASE TY1_COPIA-TYPE DOMAIN-CONTAINING PROTEIN"/>
    <property type="match status" value="1"/>
</dbReference>
<dbReference type="PANTHER" id="PTHR42648">
    <property type="entry name" value="TRANSPOSASE, PUTATIVE-RELATED"/>
    <property type="match status" value="1"/>
</dbReference>
<dbReference type="InterPro" id="IPR039537">
    <property type="entry name" value="Retrotran_Ty1/copia-like"/>
</dbReference>
<feature type="domain" description="Integrase catalytic" evidence="2">
    <location>
        <begin position="463"/>
        <end position="629"/>
    </location>
</feature>
<dbReference type="CDD" id="cd09272">
    <property type="entry name" value="RNase_HI_RT_Ty1"/>
    <property type="match status" value="1"/>
</dbReference>
<evidence type="ECO:0000259" key="2">
    <source>
        <dbReference type="PROSITE" id="PS50994"/>
    </source>
</evidence>
<dbReference type="SUPFAM" id="SSF56672">
    <property type="entry name" value="DNA/RNA polymerases"/>
    <property type="match status" value="1"/>
</dbReference>
<protein>
    <submittedName>
        <fullName evidence="3">Retrovirus-related Pol polyprotein from transposon TNT 1-94</fullName>
    </submittedName>
</protein>
<dbReference type="Proteomes" id="UP000288805">
    <property type="component" value="Unassembled WGS sequence"/>
</dbReference>
<dbReference type="InterPro" id="IPR025724">
    <property type="entry name" value="GAG-pre-integrase_dom"/>
</dbReference>
<dbReference type="GO" id="GO:0015074">
    <property type="term" value="P:DNA integration"/>
    <property type="evidence" value="ECO:0007669"/>
    <property type="project" value="InterPro"/>
</dbReference>
<dbReference type="AlphaFoldDB" id="A0A438EN82"/>
<evidence type="ECO:0000313" key="3">
    <source>
        <dbReference type="EMBL" id="RVW49196.1"/>
    </source>
</evidence>
<reference evidence="3 4" key="1">
    <citation type="journal article" date="2018" name="PLoS Genet.">
        <title>Population sequencing reveals clonal diversity and ancestral inbreeding in the grapevine cultivar Chardonnay.</title>
        <authorList>
            <person name="Roach M.J."/>
            <person name="Johnson D.L."/>
            <person name="Bohlmann J."/>
            <person name="van Vuuren H.J."/>
            <person name="Jones S.J."/>
            <person name="Pretorius I.S."/>
            <person name="Schmidt S.A."/>
            <person name="Borneman A.R."/>
        </authorList>
    </citation>
    <scope>NUCLEOTIDE SEQUENCE [LARGE SCALE GENOMIC DNA]</scope>
    <source>
        <strain evidence="4">cv. Chardonnay</strain>
        <tissue evidence="3">Leaf</tissue>
    </source>
</reference>
<dbReference type="Pfam" id="PF13976">
    <property type="entry name" value="gag_pre-integrs"/>
    <property type="match status" value="1"/>
</dbReference>
<gene>
    <name evidence="3" type="primary">POLX_1842</name>
    <name evidence="3" type="ORF">CK203_087454</name>
</gene>
<dbReference type="Pfam" id="PF00665">
    <property type="entry name" value="rve"/>
    <property type="match status" value="1"/>
</dbReference>
<sequence>MSSDVEPQLAASQSDSLFSEFTAKMTEALTKVQPPTLTTEPSTALIGIKLDETNYALWSQVVEMYISSKNKLGYINGDIPHPPSTDPTFRKWRTDNAIVKGWLINSMDPSLIGNFIRFPTAKLVWDSIATTYFDGSDTSQVYDLRRRVTQLKQAGGSLEKYYNDLQGLWREIDFRRPNPMECAVDIHNYNLILQEDRVYVFLDGLDDRLDKIRGDVLQLRPFPTMEQAYAHVCREALRQSVMITGSADAVFGTVLATKGLKFGSSVQPPTMHNGSLGRDAGTKDEGSATAVVATAEPQLSFIPQMTMPNSSNCGYACYTSTNDGYRGAWLLDSGATDHMTFTAMDFTTTSLPRRTNITNANGVISPVTGDILTKEIIGRGTKRGGLYYMEDLSVGRAHHTQHTLDVKENELWLWHRRLGHPSFTYMKHLFPDLFSQLKIFDFQCETCILAKSHRASFPLHLNKKNTPFALIHSDVWGPSPITTVNDFKWFVLFVDDCTRMTWLYLLKHKDEVLGVFKSFHAMVQTQFSIKVQVLQSDNGGEYVNHQFREYFQQHGIIHETSYPQTPQQNGIVERKNKHVLETACALLVGAHAPTRFWADAVTTAVHLLNRMPFKVLDFQTPLQAISGYTTVPAILMLPPRVFGCLAYVHLHKNQRTKLEPCARRCLFLGYAFHQKGYRCYDLTSGRMYITMDVTFVETETFFPPNSPLQGETRQEEQNWTELNWPSVSKIHVESRQPEHVSLATEHHEDDHEAHVTSPSVVPENPTPDNDPEFDVKNAFLHGGLEEEVYMDISPGYSVTTRTNEQGKVTALIVYVDDMVIIGDDIEEISRLQGQLASEFEMKNLDIAYAVSVVSQFMHCPSEEHMEAIIRILRYLKSSPGKGLMFSKNDHVRVDGYTDADWAGNISDRKSTSGYFTFVGGNLVTWRSKKQKVVALSSAEAEFRGMAKGLCELFWLKRLLTEIGFAPKSEMNLFCDNKAAIDISHNPVQHDRTKHVEVDRHFIKYNLETNTIRFPFVKSEDQLADILTKAVSRKDFHNSLIKLRVKDPYA</sequence>